<dbReference type="Pfam" id="PF07690">
    <property type="entry name" value="MFS_1"/>
    <property type="match status" value="1"/>
</dbReference>
<dbReference type="Proteomes" id="UP000551501">
    <property type="component" value="Unassembled WGS sequence"/>
</dbReference>
<keyword evidence="2 5" id="KW-0812">Transmembrane</keyword>
<reference evidence="7 8" key="1">
    <citation type="submission" date="2020-08" db="EMBL/GenBank/DDBJ databases">
        <title>Sequencing the genomes of 1000 actinobacteria strains.</title>
        <authorList>
            <person name="Klenk H.-P."/>
        </authorList>
    </citation>
    <scope>NUCLEOTIDE SEQUENCE [LARGE SCALE GENOMIC DNA]</scope>
    <source>
        <strain evidence="7 8">DSM 45298</strain>
    </source>
</reference>
<dbReference type="InterPro" id="IPR011701">
    <property type="entry name" value="MFS"/>
</dbReference>
<keyword evidence="4 5" id="KW-0472">Membrane</keyword>
<feature type="transmembrane region" description="Helical" evidence="5">
    <location>
        <begin position="420"/>
        <end position="442"/>
    </location>
</feature>
<dbReference type="PANTHER" id="PTHR42718:SF35">
    <property type="entry name" value="BLL0718 PROTEIN"/>
    <property type="match status" value="1"/>
</dbReference>
<accession>A0A840ERR0</accession>
<gene>
    <name evidence="7" type="ORF">BKA16_000783</name>
</gene>
<dbReference type="InterPro" id="IPR036259">
    <property type="entry name" value="MFS_trans_sf"/>
</dbReference>
<feature type="transmembrane region" description="Helical" evidence="5">
    <location>
        <begin position="373"/>
        <end position="399"/>
    </location>
</feature>
<organism evidence="7 8">
    <name type="scientific">Gordonia humi</name>
    <dbReference type="NCBI Taxonomy" id="686429"/>
    <lineage>
        <taxon>Bacteria</taxon>
        <taxon>Bacillati</taxon>
        <taxon>Actinomycetota</taxon>
        <taxon>Actinomycetes</taxon>
        <taxon>Mycobacteriales</taxon>
        <taxon>Gordoniaceae</taxon>
        <taxon>Gordonia</taxon>
    </lineage>
</organism>
<comment type="subcellular location">
    <subcellularLocation>
        <location evidence="1">Cell membrane</location>
        <topology evidence="1">Multi-pass membrane protein</topology>
    </subcellularLocation>
</comment>
<sequence>MVDFAVNGFSGTKLTGARLRIAVAVVCATGMIVAVMQTVIVPLISDLPAMLHTSGTGASWALTITLLVAALTTPIAGRLGDMYGKRRVMVLEMACVAVGSAICAVVSTIVPFVVGRGLQGAGIGVIAVGISILRDIAPATRLGASVGVLNASIGVGGALGLPVAAVIAEHLSWRALFWTCGVVAASAFAALLLLVPESSVRTGGKFDIVGAIGFGAAFTCLLVPLAQGAQWAWTSPVTVGFLAAFVVIGGAWWQWEKRASSPLIDLSIVVQKPIMLTNLVSAATGFAFYAFQIAPIQLLMAPPEAPGGVGLSMVLASLVMTPVGVVMFVSSSTNGRVLARFGPRRPIFVGMAVVSAGYLVFLAALVGKWHVGAVSVMVAGALIGAGLGTVFSSMPALIMQLVPQTQTGEANGVNALLRNIGTSSSTAVVGMVLTASTVTVRWSGGEVEHPTTGAFTAAAIIVLAVCAAAFACAVAIPRSRVF</sequence>
<dbReference type="InterPro" id="IPR020846">
    <property type="entry name" value="MFS_dom"/>
</dbReference>
<feature type="transmembrane region" description="Helical" evidence="5">
    <location>
        <begin position="88"/>
        <end position="112"/>
    </location>
</feature>
<dbReference type="PROSITE" id="PS50850">
    <property type="entry name" value="MFS"/>
    <property type="match status" value="1"/>
</dbReference>
<dbReference type="EMBL" id="JACIFP010000001">
    <property type="protein sequence ID" value="MBB4134231.1"/>
    <property type="molecule type" value="Genomic_DNA"/>
</dbReference>
<evidence type="ECO:0000256" key="4">
    <source>
        <dbReference type="ARBA" id="ARBA00023136"/>
    </source>
</evidence>
<dbReference type="Gene3D" id="1.20.1250.20">
    <property type="entry name" value="MFS general substrate transporter like domains"/>
    <property type="match status" value="1"/>
</dbReference>
<keyword evidence="3 5" id="KW-1133">Transmembrane helix</keyword>
<feature type="transmembrane region" description="Helical" evidence="5">
    <location>
        <begin position="57"/>
        <end position="76"/>
    </location>
</feature>
<feature type="transmembrane region" description="Helical" evidence="5">
    <location>
        <begin position="231"/>
        <end position="253"/>
    </location>
</feature>
<proteinExistence type="predicted"/>
<feature type="transmembrane region" description="Helical" evidence="5">
    <location>
        <begin position="173"/>
        <end position="194"/>
    </location>
</feature>
<feature type="transmembrane region" description="Helical" evidence="5">
    <location>
        <begin position="206"/>
        <end position="225"/>
    </location>
</feature>
<protein>
    <submittedName>
        <fullName evidence="7">MFS family permease</fullName>
    </submittedName>
</protein>
<keyword evidence="8" id="KW-1185">Reference proteome</keyword>
<dbReference type="AlphaFoldDB" id="A0A840ERR0"/>
<feature type="domain" description="Major facilitator superfamily (MFS) profile" evidence="6">
    <location>
        <begin position="22"/>
        <end position="480"/>
    </location>
</feature>
<evidence type="ECO:0000256" key="3">
    <source>
        <dbReference type="ARBA" id="ARBA00022989"/>
    </source>
</evidence>
<evidence type="ECO:0000256" key="2">
    <source>
        <dbReference type="ARBA" id="ARBA00022692"/>
    </source>
</evidence>
<feature type="transmembrane region" description="Helical" evidence="5">
    <location>
        <begin position="274"/>
        <end position="294"/>
    </location>
</feature>
<dbReference type="Gene3D" id="1.20.1720.10">
    <property type="entry name" value="Multidrug resistance protein D"/>
    <property type="match status" value="1"/>
</dbReference>
<name>A0A840ERR0_9ACTN</name>
<evidence type="ECO:0000313" key="8">
    <source>
        <dbReference type="Proteomes" id="UP000551501"/>
    </source>
</evidence>
<feature type="transmembrane region" description="Helical" evidence="5">
    <location>
        <begin position="454"/>
        <end position="476"/>
    </location>
</feature>
<evidence type="ECO:0000256" key="5">
    <source>
        <dbReference type="SAM" id="Phobius"/>
    </source>
</evidence>
<dbReference type="GO" id="GO:0022857">
    <property type="term" value="F:transmembrane transporter activity"/>
    <property type="evidence" value="ECO:0007669"/>
    <property type="project" value="InterPro"/>
</dbReference>
<feature type="transmembrane region" description="Helical" evidence="5">
    <location>
        <begin position="118"/>
        <end position="136"/>
    </location>
</feature>
<feature type="transmembrane region" description="Helical" evidence="5">
    <location>
        <begin position="148"/>
        <end position="167"/>
    </location>
</feature>
<evidence type="ECO:0000259" key="6">
    <source>
        <dbReference type="PROSITE" id="PS50850"/>
    </source>
</evidence>
<dbReference type="GO" id="GO:0005886">
    <property type="term" value="C:plasma membrane"/>
    <property type="evidence" value="ECO:0007669"/>
    <property type="project" value="UniProtKB-SubCell"/>
</dbReference>
<dbReference type="RefSeq" id="WP_343067270.1">
    <property type="nucleotide sequence ID" value="NZ_BAABHL010000129.1"/>
</dbReference>
<dbReference type="PANTHER" id="PTHR42718">
    <property type="entry name" value="MAJOR FACILITATOR SUPERFAMILY MULTIDRUG TRANSPORTER MFSC"/>
    <property type="match status" value="1"/>
</dbReference>
<comment type="caution">
    <text evidence="7">The sequence shown here is derived from an EMBL/GenBank/DDBJ whole genome shotgun (WGS) entry which is preliminary data.</text>
</comment>
<evidence type="ECO:0000313" key="7">
    <source>
        <dbReference type="EMBL" id="MBB4134231.1"/>
    </source>
</evidence>
<evidence type="ECO:0000256" key="1">
    <source>
        <dbReference type="ARBA" id="ARBA00004651"/>
    </source>
</evidence>
<feature type="transmembrane region" description="Helical" evidence="5">
    <location>
        <begin position="21"/>
        <end position="45"/>
    </location>
</feature>
<feature type="transmembrane region" description="Helical" evidence="5">
    <location>
        <begin position="347"/>
        <end position="367"/>
    </location>
</feature>
<feature type="transmembrane region" description="Helical" evidence="5">
    <location>
        <begin position="314"/>
        <end position="335"/>
    </location>
</feature>
<dbReference type="SUPFAM" id="SSF103473">
    <property type="entry name" value="MFS general substrate transporter"/>
    <property type="match status" value="1"/>
</dbReference>